<proteinExistence type="predicted"/>
<sequence>MKILKKIVLIVGSFIVLILLLNFGLNFWLNRQLPKVINEKNKTPYNITYKNLKINLLSKNITASDVTISPKSKSQDSLKKIGIYATIESIEVREFKIWDLVFSDRIKANSIEINTPEVYLYKNTQNAINNSKSLGSDVVKPFQEIIIVSNIKLNKGELKIIHNQKNQSILDLKNLNLQIDGIVITDDILKNKIPFQYSNYQLNADSIYYRVSEDYHIKANELILNAKSLTVKNFKLDPEYSRKEFVSKLEKEKDLFTLNSDIIKVNTIDWGFKDDKLFFNANSIRINQLAANIYRNKLPADDMRKKPLYSKLLRDIKFPLRIDTLAIRNSLLVYEEELSFNKGPGVLKFKDFNLTATNIQSGYGLKKNGHVNIDIDCKFMKDSPFKLNWNFNVLDKNDNFTMNGVVSNLNTNDLYRFTKPYINATTQGIFDELKFTIKGNDFNSYENASLKYHDLKVTLYRKGAPEKKNKIKSALANLILKNDSDGEVVKTTATIERVPEKSFFNFLWLNVAAVLKHILI</sequence>
<keyword evidence="1" id="KW-0812">Transmembrane</keyword>
<dbReference type="Proteomes" id="UP000280368">
    <property type="component" value="Unassembled WGS sequence"/>
</dbReference>
<keyword evidence="1" id="KW-0472">Membrane</keyword>
<name>A0A3M0A4J5_9FLAO</name>
<comment type="caution">
    <text evidence="2">The sequence shown here is derived from an EMBL/GenBank/DDBJ whole genome shotgun (WGS) entry which is preliminary data.</text>
</comment>
<organism evidence="2 3">
    <name type="scientific">Flavobacterium weaverense</name>
    <dbReference type="NCBI Taxonomy" id="271156"/>
    <lineage>
        <taxon>Bacteria</taxon>
        <taxon>Pseudomonadati</taxon>
        <taxon>Bacteroidota</taxon>
        <taxon>Flavobacteriia</taxon>
        <taxon>Flavobacteriales</taxon>
        <taxon>Flavobacteriaceae</taxon>
        <taxon>Flavobacterium</taxon>
    </lineage>
</organism>
<evidence type="ECO:0008006" key="4">
    <source>
        <dbReference type="Google" id="ProtNLM"/>
    </source>
</evidence>
<dbReference type="OrthoDB" id="1412480at2"/>
<dbReference type="AlphaFoldDB" id="A0A3M0A4J5"/>
<keyword evidence="3" id="KW-1185">Reference proteome</keyword>
<feature type="transmembrane region" description="Helical" evidence="1">
    <location>
        <begin position="7"/>
        <end position="29"/>
    </location>
</feature>
<gene>
    <name evidence="2" type="ORF">BC961_1390</name>
</gene>
<evidence type="ECO:0000256" key="1">
    <source>
        <dbReference type="SAM" id="Phobius"/>
    </source>
</evidence>
<accession>A0A3M0A4J5</accession>
<dbReference type="EMBL" id="REFH01000008">
    <property type="protein sequence ID" value="RMA77385.1"/>
    <property type="molecule type" value="Genomic_DNA"/>
</dbReference>
<evidence type="ECO:0000313" key="3">
    <source>
        <dbReference type="Proteomes" id="UP000280368"/>
    </source>
</evidence>
<reference evidence="2 3" key="1">
    <citation type="submission" date="2018-10" db="EMBL/GenBank/DDBJ databases">
        <title>Genomic Encyclopedia of Archaeal and Bacterial Type Strains, Phase II (KMG-II): from individual species to whole genera.</title>
        <authorList>
            <person name="Goeker M."/>
        </authorList>
    </citation>
    <scope>NUCLEOTIDE SEQUENCE [LARGE SCALE GENOMIC DNA]</scope>
    <source>
        <strain evidence="2 3">DSM 19727</strain>
    </source>
</reference>
<dbReference type="RefSeq" id="WP_121925065.1">
    <property type="nucleotide sequence ID" value="NZ_CBCSGA010000001.1"/>
</dbReference>
<protein>
    <recommendedName>
        <fullName evidence="4">AsmA-like protein</fullName>
    </recommendedName>
</protein>
<evidence type="ECO:0000313" key="2">
    <source>
        <dbReference type="EMBL" id="RMA77385.1"/>
    </source>
</evidence>
<keyword evidence="1" id="KW-1133">Transmembrane helix</keyword>